<gene>
    <name evidence="1" type="primary">Acey_s0098.g3115</name>
    <name evidence="1" type="ORF">Y032_0098g3115</name>
</gene>
<evidence type="ECO:0000313" key="1">
    <source>
        <dbReference type="EMBL" id="EYC02776.1"/>
    </source>
</evidence>
<dbReference type="EMBL" id="JARK01001434">
    <property type="protein sequence ID" value="EYC02776.1"/>
    <property type="molecule type" value="Genomic_DNA"/>
</dbReference>
<comment type="caution">
    <text evidence="1">The sequence shown here is derived from an EMBL/GenBank/DDBJ whole genome shotgun (WGS) entry which is preliminary data.</text>
</comment>
<accession>A0A016TJ86</accession>
<evidence type="ECO:0000313" key="2">
    <source>
        <dbReference type="Proteomes" id="UP000024635"/>
    </source>
</evidence>
<proteinExistence type="predicted"/>
<name>A0A016TJ86_9BILA</name>
<dbReference type="AlphaFoldDB" id="A0A016TJ86"/>
<protein>
    <submittedName>
        <fullName evidence="1">Uncharacterized protein</fullName>
    </submittedName>
</protein>
<dbReference type="Proteomes" id="UP000024635">
    <property type="component" value="Unassembled WGS sequence"/>
</dbReference>
<keyword evidence="2" id="KW-1185">Reference proteome</keyword>
<organism evidence="1 2">
    <name type="scientific">Ancylostoma ceylanicum</name>
    <dbReference type="NCBI Taxonomy" id="53326"/>
    <lineage>
        <taxon>Eukaryota</taxon>
        <taxon>Metazoa</taxon>
        <taxon>Ecdysozoa</taxon>
        <taxon>Nematoda</taxon>
        <taxon>Chromadorea</taxon>
        <taxon>Rhabditida</taxon>
        <taxon>Rhabditina</taxon>
        <taxon>Rhabditomorpha</taxon>
        <taxon>Strongyloidea</taxon>
        <taxon>Ancylostomatidae</taxon>
        <taxon>Ancylostomatinae</taxon>
        <taxon>Ancylostoma</taxon>
    </lineage>
</organism>
<reference evidence="2" key="1">
    <citation type="journal article" date="2015" name="Nat. Genet.">
        <title>The genome and transcriptome of the zoonotic hookworm Ancylostoma ceylanicum identify infection-specific gene families.</title>
        <authorList>
            <person name="Schwarz E.M."/>
            <person name="Hu Y."/>
            <person name="Antoshechkin I."/>
            <person name="Miller M.M."/>
            <person name="Sternberg P.W."/>
            <person name="Aroian R.V."/>
        </authorList>
    </citation>
    <scope>NUCLEOTIDE SEQUENCE</scope>
    <source>
        <strain evidence="2">HY135</strain>
    </source>
</reference>
<sequence length="72" mass="8737">MSYAWQRSMAIHVAIDTYHFHDPYLLYRRLIFIHFELAKFGDTLSSFSSKNIPRLRQFKMNKKNRRCTRLGL</sequence>